<accession>A0ACC1MPX7</accession>
<comment type="caution">
    <text evidence="1">The sequence shown here is derived from an EMBL/GenBank/DDBJ whole genome shotgun (WGS) entry which is preliminary data.</text>
</comment>
<dbReference type="Proteomes" id="UP001144978">
    <property type="component" value="Unassembled WGS sequence"/>
</dbReference>
<evidence type="ECO:0000313" key="2">
    <source>
        <dbReference type="Proteomes" id="UP001144978"/>
    </source>
</evidence>
<protein>
    <submittedName>
        <fullName evidence="1">Uncharacterized protein</fullName>
    </submittedName>
</protein>
<sequence length="165" mass="18242">MQLPAPTTQDKPSETTTWMTCGLNEVGFESNACNCTSYDLDAARHQYPSWLSVLENTTTPLGTIYGTWQTAQGALNDVESLQHLDIAIIATPTAHTSPKLGTTPRSSEPAAKHTYDMPPRRVNSHHTGWTFRQGAGVVRWDILNITQQRVPILRGSCDPRDAPQR</sequence>
<proteinExistence type="predicted"/>
<gene>
    <name evidence="1" type="ORF">NUW54_g13171</name>
</gene>
<reference evidence="1" key="1">
    <citation type="submission" date="2022-08" db="EMBL/GenBank/DDBJ databases">
        <title>Genome Sequence of Pycnoporus sanguineus.</title>
        <authorList>
            <person name="Buettner E."/>
        </authorList>
    </citation>
    <scope>NUCLEOTIDE SEQUENCE</scope>
    <source>
        <strain evidence="1">CG-C14</strain>
    </source>
</reference>
<organism evidence="1 2">
    <name type="scientific">Trametes sanguinea</name>
    <dbReference type="NCBI Taxonomy" id="158606"/>
    <lineage>
        <taxon>Eukaryota</taxon>
        <taxon>Fungi</taxon>
        <taxon>Dikarya</taxon>
        <taxon>Basidiomycota</taxon>
        <taxon>Agaricomycotina</taxon>
        <taxon>Agaricomycetes</taxon>
        <taxon>Polyporales</taxon>
        <taxon>Polyporaceae</taxon>
        <taxon>Trametes</taxon>
    </lineage>
</organism>
<evidence type="ECO:0000313" key="1">
    <source>
        <dbReference type="EMBL" id="KAJ2968588.1"/>
    </source>
</evidence>
<dbReference type="EMBL" id="JANSHE010005979">
    <property type="protein sequence ID" value="KAJ2968588.1"/>
    <property type="molecule type" value="Genomic_DNA"/>
</dbReference>
<keyword evidence="2" id="KW-1185">Reference proteome</keyword>
<name>A0ACC1MPX7_9APHY</name>